<organism evidence="1 2">
    <name type="scientific">Azoarcus sp. (strain BH72)</name>
    <dbReference type="NCBI Taxonomy" id="418699"/>
    <lineage>
        <taxon>Bacteria</taxon>
        <taxon>Pseudomonadati</taxon>
        <taxon>Pseudomonadota</taxon>
        <taxon>Betaproteobacteria</taxon>
        <taxon>Rhodocyclales</taxon>
        <taxon>Zoogloeaceae</taxon>
        <taxon>Azoarcus</taxon>
    </lineage>
</organism>
<name>A1K5H5_AZOSB</name>
<reference evidence="1 2" key="1">
    <citation type="journal article" date="2006" name="Nat. Biotechnol.">
        <title>Complete genome of the mutualistic, N2-fixing grass endophyte Azoarcus sp. strain BH72.</title>
        <authorList>
            <person name="Krause A."/>
            <person name="Ramakumar A."/>
            <person name="Bartels D."/>
            <person name="Battistoni F."/>
            <person name="Bekel T."/>
            <person name="Boch J."/>
            <person name="Boehm M."/>
            <person name="Friedrich F."/>
            <person name="Hurek T."/>
            <person name="Krause L."/>
            <person name="Linke B."/>
            <person name="McHardy A.C."/>
            <person name="Sarkar A."/>
            <person name="Schneiker S."/>
            <person name="Syed A.A."/>
            <person name="Thauer R."/>
            <person name="Vorhoelter F.-J."/>
            <person name="Weidner S."/>
            <person name="Puehler A."/>
            <person name="Reinhold-Hurek B."/>
            <person name="Kaiser O."/>
            <person name="Goesmann A."/>
        </authorList>
    </citation>
    <scope>NUCLEOTIDE SEQUENCE [LARGE SCALE GENOMIC DNA]</scope>
    <source>
        <strain evidence="1 2">BH72</strain>
    </source>
</reference>
<evidence type="ECO:0000313" key="2">
    <source>
        <dbReference type="Proteomes" id="UP000002588"/>
    </source>
</evidence>
<keyword evidence="2" id="KW-1185">Reference proteome</keyword>
<dbReference type="RefSeq" id="WP_011765196.1">
    <property type="nucleotide sequence ID" value="NC_008702.1"/>
</dbReference>
<accession>A1K5H5</accession>
<dbReference type="eggNOG" id="ENOG5033M1H">
    <property type="taxonomic scope" value="Bacteria"/>
</dbReference>
<protein>
    <recommendedName>
        <fullName evidence="3">DUF3135 domain-containing protein</fullName>
    </recommendedName>
</protein>
<proteinExistence type="predicted"/>
<sequence>MAGFDFDHWCDLAKRDPAAFFHARHRLIERFIESHPAPQARRLREMQAFIDCVRVSSGTPMGAVRNIAGLMQERLDVLRRKGAELNAAGERLKEMMHRLEEHI</sequence>
<evidence type="ECO:0000313" key="1">
    <source>
        <dbReference type="EMBL" id="CAL94080.1"/>
    </source>
</evidence>
<gene>
    <name evidence="1" type="ordered locus">azo1463</name>
</gene>
<dbReference type="InterPro" id="IPR021482">
    <property type="entry name" value="DUF3135"/>
</dbReference>
<dbReference type="AlphaFoldDB" id="A1K5H5"/>
<dbReference type="Pfam" id="PF11333">
    <property type="entry name" value="DUF3135"/>
    <property type="match status" value="1"/>
</dbReference>
<dbReference type="KEGG" id="azo:azo1463"/>
<evidence type="ECO:0008006" key="3">
    <source>
        <dbReference type="Google" id="ProtNLM"/>
    </source>
</evidence>
<dbReference type="Proteomes" id="UP000002588">
    <property type="component" value="Chromosome"/>
</dbReference>
<dbReference type="OrthoDB" id="9181737at2"/>
<dbReference type="KEGG" id="aoa:dqs_1586"/>
<dbReference type="EMBL" id="AM406670">
    <property type="protein sequence ID" value="CAL94080.1"/>
    <property type="molecule type" value="Genomic_DNA"/>
</dbReference>
<dbReference type="HOGENOM" id="CLU_2314355_0_0_4"/>